<name>L1N9P3_9PORP</name>
<comment type="caution">
    <text evidence="15">The sequence shown here is derived from an EMBL/GenBank/DDBJ whole genome shotgun (WGS) entry which is preliminary data.</text>
</comment>
<dbReference type="Pfam" id="PF01693">
    <property type="entry name" value="Cauli_VI"/>
    <property type="match status" value="1"/>
</dbReference>
<keyword evidence="12" id="KW-0963">Cytoplasm</keyword>
<evidence type="ECO:0000256" key="5">
    <source>
        <dbReference type="ARBA" id="ARBA00012180"/>
    </source>
</evidence>
<keyword evidence="13" id="KW-0464">Manganese</keyword>
<organism evidence="15 16">
    <name type="scientific">Porphyromonas catoniae F0037</name>
    <dbReference type="NCBI Taxonomy" id="1127696"/>
    <lineage>
        <taxon>Bacteria</taxon>
        <taxon>Pseudomonadati</taxon>
        <taxon>Bacteroidota</taxon>
        <taxon>Bacteroidia</taxon>
        <taxon>Bacteroidales</taxon>
        <taxon>Porphyromonadaceae</taxon>
        <taxon>Porphyromonas</taxon>
    </lineage>
</organism>
<dbReference type="InterPro" id="IPR012337">
    <property type="entry name" value="RNaseH-like_sf"/>
</dbReference>
<dbReference type="GO" id="GO:0005737">
    <property type="term" value="C:cytoplasm"/>
    <property type="evidence" value="ECO:0007669"/>
    <property type="project" value="UniProtKB-SubCell"/>
</dbReference>
<dbReference type="GO" id="GO:0046872">
    <property type="term" value="F:metal ion binding"/>
    <property type="evidence" value="ECO:0007669"/>
    <property type="project" value="UniProtKB-KW"/>
</dbReference>
<dbReference type="GO" id="GO:0043137">
    <property type="term" value="P:DNA replication, removal of RNA primer"/>
    <property type="evidence" value="ECO:0007669"/>
    <property type="project" value="TreeGrafter"/>
</dbReference>
<dbReference type="Proteomes" id="UP000010408">
    <property type="component" value="Unassembled WGS sequence"/>
</dbReference>
<dbReference type="eggNOG" id="COG3341">
    <property type="taxonomic scope" value="Bacteria"/>
</dbReference>
<gene>
    <name evidence="15" type="ORF">HMPREF9134_01560</name>
</gene>
<keyword evidence="11 12" id="KW-0460">Magnesium</keyword>
<dbReference type="GO" id="GO:0003676">
    <property type="term" value="F:nucleic acid binding"/>
    <property type="evidence" value="ECO:0007669"/>
    <property type="project" value="UniProtKB-UniRule"/>
</dbReference>
<keyword evidence="7 12" id="KW-0540">Nuclease</keyword>
<evidence type="ECO:0000256" key="13">
    <source>
        <dbReference type="PIRSR" id="PIRSR037839-1"/>
    </source>
</evidence>
<proteinExistence type="inferred from homology"/>
<evidence type="ECO:0000256" key="3">
    <source>
        <dbReference type="ARBA" id="ARBA00004065"/>
    </source>
</evidence>
<evidence type="ECO:0000256" key="8">
    <source>
        <dbReference type="ARBA" id="ARBA00022723"/>
    </source>
</evidence>
<dbReference type="PIRSF" id="PIRSF037839">
    <property type="entry name" value="Ribonuclease_H"/>
    <property type="match status" value="1"/>
</dbReference>
<dbReference type="PROSITE" id="PS50879">
    <property type="entry name" value="RNASE_H_1"/>
    <property type="match status" value="1"/>
</dbReference>
<dbReference type="EC" id="3.1.26.4" evidence="5 12"/>
<feature type="binding site" evidence="13">
    <location>
        <position position="120"/>
    </location>
    <ligand>
        <name>Mg(2+)</name>
        <dbReference type="ChEBI" id="CHEBI:18420"/>
        <label>2</label>
    </ligand>
</feature>
<comment type="function">
    <text evidence="3 12">Endonuclease that specifically degrades the RNA of RNA-DNA hybrids.</text>
</comment>
<dbReference type="InterPro" id="IPR036397">
    <property type="entry name" value="RNaseH_sf"/>
</dbReference>
<evidence type="ECO:0000259" key="14">
    <source>
        <dbReference type="PROSITE" id="PS50879"/>
    </source>
</evidence>
<sequence length="208" mass="23952">MSKRKKWYVVWAGHEPGVYETWSECQAQTTGYPNAKFKAFDSEREARMAYEDGAYGFERRHKVPKEMQSKTTIPIPEAIVVDAACSGNPGVMEYRGVYLPSRTTLFEMGPFEMGTNNIGEFLAIVHALALIEQRQLSGLVIYSDSQIALTWVRKKRCKTLLERTPKSEPLFDLIQRAERWLQTHTYTTPVYKWDTVSWGEIPADYGRK</sequence>
<dbReference type="Gene3D" id="3.40.970.10">
    <property type="entry name" value="Ribonuclease H1, N-terminal domain"/>
    <property type="match status" value="1"/>
</dbReference>
<dbReference type="GO" id="GO:0004523">
    <property type="term" value="F:RNA-DNA hybrid ribonuclease activity"/>
    <property type="evidence" value="ECO:0007669"/>
    <property type="project" value="UniProtKB-UniRule"/>
</dbReference>
<evidence type="ECO:0000256" key="11">
    <source>
        <dbReference type="ARBA" id="ARBA00022842"/>
    </source>
</evidence>
<comment type="cofactor">
    <cofactor evidence="13">
        <name>Mn(2+)</name>
        <dbReference type="ChEBI" id="CHEBI:29035"/>
    </cofactor>
    <cofactor evidence="13">
        <name>Mg(2+)</name>
        <dbReference type="ChEBI" id="CHEBI:18420"/>
    </cofactor>
    <text evidence="13">Binds 2 metal ions per subunit. Manganese or magnesium.</text>
</comment>
<dbReference type="Pfam" id="PF00075">
    <property type="entry name" value="RNase_H"/>
    <property type="match status" value="1"/>
</dbReference>
<dbReference type="PANTHER" id="PTHR10642:SF26">
    <property type="entry name" value="RIBONUCLEASE H1"/>
    <property type="match status" value="1"/>
</dbReference>
<keyword evidence="10 12" id="KW-0378">Hydrolase</keyword>
<evidence type="ECO:0000313" key="16">
    <source>
        <dbReference type="Proteomes" id="UP000010408"/>
    </source>
</evidence>
<dbReference type="eggNOG" id="COG0328">
    <property type="taxonomic scope" value="Bacteria"/>
</dbReference>
<evidence type="ECO:0000313" key="15">
    <source>
        <dbReference type="EMBL" id="EKY00229.1"/>
    </source>
</evidence>
<dbReference type="InterPro" id="IPR050092">
    <property type="entry name" value="RNase_H"/>
</dbReference>
<comment type="cofactor">
    <cofactor evidence="2">
        <name>Mg(2+)</name>
        <dbReference type="ChEBI" id="CHEBI:18420"/>
    </cofactor>
</comment>
<dbReference type="InterPro" id="IPR017290">
    <property type="entry name" value="RNase_H_bac"/>
</dbReference>
<dbReference type="InterPro" id="IPR037056">
    <property type="entry name" value="RNase_H1_N_sf"/>
</dbReference>
<evidence type="ECO:0000256" key="4">
    <source>
        <dbReference type="ARBA" id="ARBA00005300"/>
    </source>
</evidence>
<dbReference type="SUPFAM" id="SSF55658">
    <property type="entry name" value="L9 N-domain-like"/>
    <property type="match status" value="1"/>
</dbReference>
<dbReference type="FunFam" id="3.40.970.10:FF:000002">
    <property type="entry name" value="Ribonuclease H"/>
    <property type="match status" value="1"/>
</dbReference>
<keyword evidence="9 12" id="KW-0255">Endonuclease</keyword>
<keyword evidence="8 12" id="KW-0479">Metal-binding</keyword>
<dbReference type="Gene3D" id="3.30.420.10">
    <property type="entry name" value="Ribonuclease H-like superfamily/Ribonuclease H"/>
    <property type="match status" value="1"/>
</dbReference>
<evidence type="ECO:0000256" key="6">
    <source>
        <dbReference type="ARBA" id="ARBA00017721"/>
    </source>
</evidence>
<dbReference type="PATRIC" id="fig|1127696.3.peg.1408"/>
<evidence type="ECO:0000256" key="1">
    <source>
        <dbReference type="ARBA" id="ARBA00000077"/>
    </source>
</evidence>
<dbReference type="EMBL" id="AMEQ01000040">
    <property type="protein sequence ID" value="EKY00229.1"/>
    <property type="molecule type" value="Genomic_DNA"/>
</dbReference>
<dbReference type="InterPro" id="IPR009027">
    <property type="entry name" value="Ribosomal_bL9/RNase_H1_N"/>
</dbReference>
<dbReference type="HOGENOM" id="CLU_080985_1_0_10"/>
<dbReference type="PANTHER" id="PTHR10642">
    <property type="entry name" value="RIBONUCLEASE H1"/>
    <property type="match status" value="1"/>
</dbReference>
<evidence type="ECO:0000256" key="7">
    <source>
        <dbReference type="ARBA" id="ARBA00022722"/>
    </source>
</evidence>
<feature type="binding site" evidence="13">
    <location>
        <position position="204"/>
    </location>
    <ligand>
        <name>Mg(2+)</name>
        <dbReference type="ChEBI" id="CHEBI:18420"/>
        <label>1</label>
    </ligand>
</feature>
<protein>
    <recommendedName>
        <fullName evidence="6 12">Ribonuclease H</fullName>
        <ecNumber evidence="5 12">3.1.26.4</ecNumber>
    </recommendedName>
</protein>
<evidence type="ECO:0000256" key="10">
    <source>
        <dbReference type="ARBA" id="ARBA00022801"/>
    </source>
</evidence>
<dbReference type="InterPro" id="IPR011320">
    <property type="entry name" value="RNase_H1_N"/>
</dbReference>
<comment type="catalytic activity">
    <reaction evidence="1 12">
        <text>Endonucleolytic cleavage to 5'-phosphomonoester.</text>
        <dbReference type="EC" id="3.1.26.4"/>
    </reaction>
</comment>
<evidence type="ECO:0000256" key="12">
    <source>
        <dbReference type="PIRNR" id="PIRNR037839"/>
    </source>
</evidence>
<reference evidence="15 16" key="1">
    <citation type="submission" date="2012-05" db="EMBL/GenBank/DDBJ databases">
        <authorList>
            <person name="Weinstock G."/>
            <person name="Sodergren E."/>
            <person name="Lobos E.A."/>
            <person name="Fulton L."/>
            <person name="Fulton R."/>
            <person name="Courtney L."/>
            <person name="Fronick C."/>
            <person name="O'Laughlin M."/>
            <person name="Godfrey J."/>
            <person name="Wilson R.M."/>
            <person name="Miner T."/>
            <person name="Farmer C."/>
            <person name="Delehaunty K."/>
            <person name="Cordes M."/>
            <person name="Minx P."/>
            <person name="Tomlinson C."/>
            <person name="Chen J."/>
            <person name="Wollam A."/>
            <person name="Pepin K.H."/>
            <person name="Bhonagiri V."/>
            <person name="Zhang X."/>
            <person name="Suruliraj S."/>
            <person name="Warren W."/>
            <person name="Mitreva M."/>
            <person name="Mardis E.R."/>
            <person name="Wilson R.K."/>
        </authorList>
    </citation>
    <scope>NUCLEOTIDE SEQUENCE [LARGE SCALE GENOMIC DNA]</scope>
    <source>
        <strain evidence="15 16">F0037</strain>
    </source>
</reference>
<comment type="subcellular location">
    <subcellularLocation>
        <location evidence="12">Cytoplasm</location>
    </subcellularLocation>
</comment>
<feature type="binding site" evidence="13">
    <location>
        <position position="144"/>
    </location>
    <ligand>
        <name>Mg(2+)</name>
        <dbReference type="ChEBI" id="CHEBI:18420"/>
        <label>2</label>
    </ligand>
</feature>
<dbReference type="SUPFAM" id="SSF53098">
    <property type="entry name" value="Ribonuclease H-like"/>
    <property type="match status" value="1"/>
</dbReference>
<evidence type="ECO:0000256" key="9">
    <source>
        <dbReference type="ARBA" id="ARBA00022759"/>
    </source>
</evidence>
<dbReference type="AlphaFoldDB" id="L1N9P3"/>
<dbReference type="STRING" id="1127696.HMPREF9134_01560"/>
<dbReference type="RefSeq" id="WP_005467675.1">
    <property type="nucleotide sequence ID" value="NZ_KB291032.1"/>
</dbReference>
<comment type="similarity">
    <text evidence="4 12">Belongs to the RNase H family.</text>
</comment>
<feature type="domain" description="RNase H type-1" evidence="14">
    <location>
        <begin position="73"/>
        <end position="208"/>
    </location>
</feature>
<feature type="binding site" evidence="13">
    <location>
        <position position="82"/>
    </location>
    <ligand>
        <name>Mg(2+)</name>
        <dbReference type="ChEBI" id="CHEBI:18420"/>
        <label>1</label>
    </ligand>
</feature>
<dbReference type="InterPro" id="IPR002156">
    <property type="entry name" value="RNaseH_domain"/>
</dbReference>
<evidence type="ECO:0000256" key="2">
    <source>
        <dbReference type="ARBA" id="ARBA00001946"/>
    </source>
</evidence>
<accession>L1N9P3</accession>